<dbReference type="AlphaFoldDB" id="A0A0G4E9U9"/>
<dbReference type="InterPro" id="IPR001661">
    <property type="entry name" value="Glyco_hydro_37"/>
</dbReference>
<dbReference type="Gene3D" id="1.50.10.10">
    <property type="match status" value="1"/>
</dbReference>
<accession>A0A0G4E9U9</accession>
<reference evidence="6 7" key="1">
    <citation type="submission" date="2014-11" db="EMBL/GenBank/DDBJ databases">
        <authorList>
            <person name="Zhu J."/>
            <person name="Qi W."/>
            <person name="Song R."/>
        </authorList>
    </citation>
    <scope>NUCLEOTIDE SEQUENCE [LARGE SCALE GENOMIC DNA]</scope>
</reference>
<dbReference type="OMA" id="DAPFGWA"/>
<evidence type="ECO:0000313" key="6">
    <source>
        <dbReference type="EMBL" id="CEL92427.1"/>
    </source>
</evidence>
<dbReference type="InterPro" id="IPR008928">
    <property type="entry name" value="6-hairpin_glycosidase_sf"/>
</dbReference>
<dbReference type="InterPro" id="IPR012341">
    <property type="entry name" value="6hp_glycosidase-like_sf"/>
</dbReference>
<dbReference type="GO" id="GO:0005993">
    <property type="term" value="P:trehalose catabolic process"/>
    <property type="evidence" value="ECO:0007669"/>
    <property type="project" value="TreeGrafter"/>
</dbReference>
<dbReference type="STRING" id="1169540.A0A0G4E9U9"/>
<dbReference type="Pfam" id="PF01204">
    <property type="entry name" value="Trehalase"/>
    <property type="match status" value="1"/>
</dbReference>
<comment type="catalytic activity">
    <reaction evidence="4">
        <text>alpha,alpha-trehalose + H2O = alpha-D-glucose + beta-D-glucose</text>
        <dbReference type="Rhea" id="RHEA:32675"/>
        <dbReference type="ChEBI" id="CHEBI:15377"/>
        <dbReference type="ChEBI" id="CHEBI:15903"/>
        <dbReference type="ChEBI" id="CHEBI:16551"/>
        <dbReference type="ChEBI" id="CHEBI:17925"/>
        <dbReference type="EC" id="3.2.1.28"/>
    </reaction>
</comment>
<dbReference type="EMBL" id="CDMY01000077">
    <property type="protein sequence ID" value="CEL92427.1"/>
    <property type="molecule type" value="Genomic_DNA"/>
</dbReference>
<evidence type="ECO:0000256" key="5">
    <source>
        <dbReference type="SAM" id="MobiDB-lite"/>
    </source>
</evidence>
<dbReference type="InterPro" id="IPR018232">
    <property type="entry name" value="Glyco_hydro_37_CS"/>
</dbReference>
<dbReference type="VEuPathDB" id="CryptoDB:Vbra_3533"/>
<evidence type="ECO:0000256" key="2">
    <source>
        <dbReference type="ARBA" id="ARBA00022801"/>
    </source>
</evidence>
<dbReference type="Proteomes" id="UP000041254">
    <property type="component" value="Unassembled WGS sequence"/>
</dbReference>
<dbReference type="InParanoid" id="A0A0G4E9U9"/>
<dbReference type="PROSITE" id="PS00928">
    <property type="entry name" value="TREHALASE_2"/>
    <property type="match status" value="1"/>
</dbReference>
<proteinExistence type="inferred from homology"/>
<gene>
    <name evidence="6" type="ORF">Vbra_3533</name>
</gene>
<feature type="region of interest" description="Disordered" evidence="5">
    <location>
        <begin position="1"/>
        <end position="24"/>
    </location>
</feature>
<organism evidence="6 7">
    <name type="scientific">Vitrella brassicaformis (strain CCMP3155)</name>
    <dbReference type="NCBI Taxonomy" id="1169540"/>
    <lineage>
        <taxon>Eukaryota</taxon>
        <taxon>Sar</taxon>
        <taxon>Alveolata</taxon>
        <taxon>Colpodellida</taxon>
        <taxon>Vitrellaceae</taxon>
        <taxon>Vitrella</taxon>
    </lineage>
</organism>
<keyword evidence="7" id="KW-1185">Reference proteome</keyword>
<dbReference type="GO" id="GO:0004555">
    <property type="term" value="F:alpha,alpha-trehalase activity"/>
    <property type="evidence" value="ECO:0007669"/>
    <property type="project" value="UniProtKB-EC"/>
</dbReference>
<dbReference type="PANTHER" id="PTHR23403:SF1">
    <property type="entry name" value="TREHALASE"/>
    <property type="match status" value="1"/>
</dbReference>
<dbReference type="PROSITE" id="PS00927">
    <property type="entry name" value="TREHALASE_1"/>
    <property type="match status" value="1"/>
</dbReference>
<comment type="similarity">
    <text evidence="1 4">Belongs to the glycosyl hydrolase 37 family.</text>
</comment>
<evidence type="ECO:0000313" key="7">
    <source>
        <dbReference type="Proteomes" id="UP000041254"/>
    </source>
</evidence>
<protein>
    <recommendedName>
        <fullName evidence="4">Trehalase</fullName>
        <ecNumber evidence="4">3.2.1.28</ecNumber>
    </recommendedName>
    <alternativeName>
        <fullName evidence="4">Alpha-trehalose glucohydrolase</fullName>
    </alternativeName>
</protein>
<dbReference type="PRINTS" id="PR00744">
    <property type="entry name" value="GLHYDRLASE37"/>
</dbReference>
<dbReference type="OrthoDB" id="413095at2759"/>
<dbReference type="PANTHER" id="PTHR23403">
    <property type="entry name" value="TREHALASE"/>
    <property type="match status" value="1"/>
</dbReference>
<keyword evidence="3 4" id="KW-0326">Glycosidase</keyword>
<dbReference type="EC" id="3.2.1.28" evidence="4"/>
<evidence type="ECO:0000256" key="3">
    <source>
        <dbReference type="ARBA" id="ARBA00023295"/>
    </source>
</evidence>
<evidence type="ECO:0000256" key="1">
    <source>
        <dbReference type="ARBA" id="ARBA00005615"/>
    </source>
</evidence>
<evidence type="ECO:0000256" key="4">
    <source>
        <dbReference type="RuleBase" id="RU361180"/>
    </source>
</evidence>
<name>A0A0G4E9U9_VITBC</name>
<sequence>MPFGAMGEPGMASGGPPGTTEEGSRFVDRVTKEKARQVKQRLDLIFHPTSEVLRAAQLAQIFPDQKTFVDLHLRAAPETVLSEYRKLGLHIDATATDLDERTRDTMRAFLDRYFSKRAGADFPPCALPDHPQSYEVVSGGKLSELDGAVATLRGHLAAALVGLGRNVAKKELERHDDEDCGSMDGVDMHPERHTLLAVPHPVVVPGGRFNEAYYWDSYWVILGLLAVGMYTSAKGMIENFLGMLETWGFVANGIRSYYLDRSQPPLLSDMVLAYVEATADVPFVQDAYPLLKQEYAWWMRATPTDLDHLPRSTSSPPTPTPSNPVVAHRHCGARFDGHCVFVHDKEGREVCLNRYFTALTVPRAESYRKDVSKVLLLPEEMRPAVYQNIRTAAESGWDFSSRWIRPLRRPSEVAENGAPPTWRFVDLEPINIIPVDLNSMLYRYEVNLAHFADLCCSREVDPIKQQTLKAEAKHFRQAARVRREAMKEFMWDPVTHSWYDYHAKAGVRCPNITAASVVPLWAGLSQIPPPDECPDCRPPFSPDEMAAFDFIFDESGLCQPYGLAMTPPAFESGQQWDYPNVWAPLLHLFVTALTRPVDTPQPQDEAGGAENTIKYRNKGIQLGSKWLSTLKTGYAESGLFSEKYHATRKGQKGGGGEYASQPGFGWTNGAALDFIHRFGKEIVLD</sequence>
<dbReference type="SUPFAM" id="SSF48208">
    <property type="entry name" value="Six-hairpin glycosidases"/>
    <property type="match status" value="1"/>
</dbReference>
<keyword evidence="2 4" id="KW-0378">Hydrolase</keyword>